<keyword evidence="3" id="KW-1185">Reference proteome</keyword>
<comment type="caution">
    <text evidence="2">The sequence shown here is derived from an EMBL/GenBank/DDBJ whole genome shotgun (WGS) entry which is preliminary data.</text>
</comment>
<name>A0A4Z2E2U3_9TELE</name>
<dbReference type="AlphaFoldDB" id="A0A4Z2E2U3"/>
<reference evidence="2 3" key="1">
    <citation type="submission" date="2019-03" db="EMBL/GenBank/DDBJ databases">
        <title>First draft genome of Liparis tanakae, snailfish: a comprehensive survey of snailfish specific genes.</title>
        <authorList>
            <person name="Kim W."/>
            <person name="Song I."/>
            <person name="Jeong J.-H."/>
            <person name="Kim D."/>
            <person name="Kim S."/>
            <person name="Ryu S."/>
            <person name="Song J.Y."/>
            <person name="Lee S.K."/>
        </authorList>
    </citation>
    <scope>NUCLEOTIDE SEQUENCE [LARGE SCALE GENOMIC DNA]</scope>
    <source>
        <tissue evidence="2">Muscle</tissue>
    </source>
</reference>
<evidence type="ECO:0000313" key="2">
    <source>
        <dbReference type="EMBL" id="TNN22984.1"/>
    </source>
</evidence>
<sequence>MSPCLHVSRTQSGFVSSASLQSSLIALSAETLLVKYRALVGLVESGSGSVSRSRLGSLLQDLSQVKGAYTTFPSMHVSCTARPCPGSCGRAGGRRVRRRGGGRELLLRRDVDSSWRTRVVMAAERAPSVAVVTHSVPPVRQSERQPRRPLPHLQDTPLQRAQVSTVQSERLSVK</sequence>
<protein>
    <submittedName>
        <fullName evidence="2">Uncharacterized protein</fullName>
    </submittedName>
</protein>
<evidence type="ECO:0000313" key="3">
    <source>
        <dbReference type="Proteomes" id="UP000314294"/>
    </source>
</evidence>
<organism evidence="2 3">
    <name type="scientific">Liparis tanakae</name>
    <name type="common">Tanaka's snailfish</name>
    <dbReference type="NCBI Taxonomy" id="230148"/>
    <lineage>
        <taxon>Eukaryota</taxon>
        <taxon>Metazoa</taxon>
        <taxon>Chordata</taxon>
        <taxon>Craniata</taxon>
        <taxon>Vertebrata</taxon>
        <taxon>Euteleostomi</taxon>
        <taxon>Actinopterygii</taxon>
        <taxon>Neopterygii</taxon>
        <taxon>Teleostei</taxon>
        <taxon>Neoteleostei</taxon>
        <taxon>Acanthomorphata</taxon>
        <taxon>Eupercaria</taxon>
        <taxon>Perciformes</taxon>
        <taxon>Cottioidei</taxon>
        <taxon>Cottales</taxon>
        <taxon>Liparidae</taxon>
        <taxon>Liparis</taxon>
    </lineage>
</organism>
<feature type="compositionally biased region" description="Polar residues" evidence="1">
    <location>
        <begin position="156"/>
        <end position="174"/>
    </location>
</feature>
<dbReference type="EMBL" id="SRLO01020234">
    <property type="protein sequence ID" value="TNN22984.1"/>
    <property type="molecule type" value="Genomic_DNA"/>
</dbReference>
<dbReference type="Proteomes" id="UP000314294">
    <property type="component" value="Unassembled WGS sequence"/>
</dbReference>
<evidence type="ECO:0000256" key="1">
    <source>
        <dbReference type="SAM" id="MobiDB-lite"/>
    </source>
</evidence>
<proteinExistence type="predicted"/>
<accession>A0A4Z2E2U3</accession>
<gene>
    <name evidence="2" type="ORF">EYF80_066901</name>
</gene>
<feature type="region of interest" description="Disordered" evidence="1">
    <location>
        <begin position="133"/>
        <end position="174"/>
    </location>
</feature>